<evidence type="ECO:0000256" key="5">
    <source>
        <dbReference type="ARBA" id="ARBA00022723"/>
    </source>
</evidence>
<evidence type="ECO:0000256" key="2">
    <source>
        <dbReference type="ARBA" id="ARBA00007957"/>
    </source>
</evidence>
<name>A0ABQ0KE29_MYCNV</name>
<gene>
    <name evidence="11" type="ORF">RMCN_0938</name>
</gene>
<dbReference type="Proteomes" id="UP000069773">
    <property type="component" value="Unassembled WGS sequence"/>
</dbReference>
<dbReference type="EMBL" id="BCTA01000016">
    <property type="protein sequence ID" value="GAT07805.1"/>
    <property type="molecule type" value="Genomic_DNA"/>
</dbReference>
<dbReference type="Gene3D" id="1.10.10.10">
    <property type="entry name" value="Winged helix-like DNA-binding domain superfamily/Winged helix DNA-binding domain"/>
    <property type="match status" value="1"/>
</dbReference>
<keyword evidence="4" id="KW-0678">Repressor</keyword>
<reference evidence="11 12" key="1">
    <citation type="journal article" date="2016" name="Genome Announc.">
        <title>Draft Genome Sequences of Five Rapidly Growing Mycobacterium Species, M. thermoresistibile, M. fortuitum subsp. acetamidolyticum, M. canariasense, M. brisbanense, and M. novocastrense.</title>
        <authorList>
            <person name="Katahira K."/>
            <person name="Ogura Y."/>
            <person name="Gotoh Y."/>
            <person name="Hayashi T."/>
        </authorList>
    </citation>
    <scope>NUCLEOTIDE SEQUENCE [LARGE SCALE GENOMIC DNA]</scope>
    <source>
        <strain evidence="11 12">JCM18114</strain>
    </source>
</reference>
<keyword evidence="3" id="KW-0963">Cytoplasm</keyword>
<evidence type="ECO:0000256" key="3">
    <source>
        <dbReference type="ARBA" id="ARBA00022490"/>
    </source>
</evidence>
<dbReference type="InterPro" id="IPR036388">
    <property type="entry name" value="WH-like_DNA-bd_sf"/>
</dbReference>
<evidence type="ECO:0000256" key="1">
    <source>
        <dbReference type="ARBA" id="ARBA00004496"/>
    </source>
</evidence>
<dbReference type="CDD" id="cd07153">
    <property type="entry name" value="Fur_like"/>
    <property type="match status" value="1"/>
</dbReference>
<evidence type="ECO:0000256" key="8">
    <source>
        <dbReference type="ARBA" id="ARBA00023015"/>
    </source>
</evidence>
<comment type="similarity">
    <text evidence="2">Belongs to the Fur family.</text>
</comment>
<organism evidence="11 12">
    <name type="scientific">Mycolicibacterium novocastrense</name>
    <name type="common">Mycobacterium novocastrense</name>
    <dbReference type="NCBI Taxonomy" id="59813"/>
    <lineage>
        <taxon>Bacteria</taxon>
        <taxon>Bacillati</taxon>
        <taxon>Actinomycetota</taxon>
        <taxon>Actinomycetes</taxon>
        <taxon>Mycobacteriales</taxon>
        <taxon>Mycobacteriaceae</taxon>
        <taxon>Mycolicibacterium</taxon>
    </lineage>
</organism>
<evidence type="ECO:0000313" key="12">
    <source>
        <dbReference type="Proteomes" id="UP000069773"/>
    </source>
</evidence>
<dbReference type="InterPro" id="IPR002481">
    <property type="entry name" value="FUR"/>
</dbReference>
<dbReference type="Pfam" id="PF01475">
    <property type="entry name" value="FUR"/>
    <property type="match status" value="1"/>
</dbReference>
<keyword evidence="12" id="KW-1185">Reference proteome</keyword>
<dbReference type="Gene3D" id="3.30.1490.190">
    <property type="match status" value="1"/>
</dbReference>
<dbReference type="PANTHER" id="PTHR33202:SF18">
    <property type="entry name" value="TRANSCRIPTIONAL REGULATOR FURA"/>
    <property type="match status" value="1"/>
</dbReference>
<proteinExistence type="inferred from homology"/>
<dbReference type="SUPFAM" id="SSF46785">
    <property type="entry name" value="Winged helix' DNA-binding domain"/>
    <property type="match status" value="1"/>
</dbReference>
<evidence type="ECO:0000256" key="9">
    <source>
        <dbReference type="ARBA" id="ARBA00023125"/>
    </source>
</evidence>
<accession>A0ABQ0KE29</accession>
<dbReference type="InterPro" id="IPR036390">
    <property type="entry name" value="WH_DNA-bd_sf"/>
</dbReference>
<comment type="caution">
    <text evidence="11">The sequence shown here is derived from an EMBL/GenBank/DDBJ whole genome shotgun (WGS) entry which is preliminary data.</text>
</comment>
<evidence type="ECO:0000256" key="6">
    <source>
        <dbReference type="ARBA" id="ARBA00022833"/>
    </source>
</evidence>
<keyword evidence="6" id="KW-0862">Zinc</keyword>
<dbReference type="PANTHER" id="PTHR33202">
    <property type="entry name" value="ZINC UPTAKE REGULATION PROTEIN"/>
    <property type="match status" value="1"/>
</dbReference>
<keyword evidence="10" id="KW-0804">Transcription</keyword>
<sequence>MQVFGAHWNFDWFKYSEGGMSVTRWHEELRAAGLRVTKPRLAVLAEVQKRPHADVEEIAAGARRRIGSLSTQAVYDVLYALTGAGLLRRVEPAGSRARFELQTGDNHHHVVCRSCGAIDDIDCATGRAPCLHADGATGYVIDEAEVTFWGLCPDCRGSTQPT</sequence>
<dbReference type="InterPro" id="IPR043135">
    <property type="entry name" value="Fur_C"/>
</dbReference>
<keyword evidence="5" id="KW-0479">Metal-binding</keyword>
<evidence type="ECO:0000256" key="7">
    <source>
        <dbReference type="ARBA" id="ARBA00023004"/>
    </source>
</evidence>
<keyword evidence="8" id="KW-0805">Transcription regulation</keyword>
<evidence type="ECO:0000256" key="10">
    <source>
        <dbReference type="ARBA" id="ARBA00023163"/>
    </source>
</evidence>
<keyword evidence="9" id="KW-0238">DNA-binding</keyword>
<keyword evidence="7" id="KW-0408">Iron</keyword>
<evidence type="ECO:0000313" key="11">
    <source>
        <dbReference type="EMBL" id="GAT07805.1"/>
    </source>
</evidence>
<protein>
    <submittedName>
        <fullName evidence="11">Fe2+/Zn2+ uptake regulation protein</fullName>
    </submittedName>
</protein>
<evidence type="ECO:0000256" key="4">
    <source>
        <dbReference type="ARBA" id="ARBA00022491"/>
    </source>
</evidence>
<comment type="subcellular location">
    <subcellularLocation>
        <location evidence="1">Cytoplasm</location>
    </subcellularLocation>
</comment>